<dbReference type="STRING" id="592026.GCWU0000282_002429"/>
<keyword evidence="4" id="KW-1185">Reference proteome</keyword>
<proteinExistence type="predicted"/>
<keyword evidence="1" id="KW-1133">Transmembrane helix</keyword>
<name>V2Z5U7_9FIRM</name>
<organism evidence="3 4">
    <name type="scientific">Catonella morbi ATCC 51271</name>
    <dbReference type="NCBI Taxonomy" id="592026"/>
    <lineage>
        <taxon>Bacteria</taxon>
        <taxon>Bacillati</taxon>
        <taxon>Bacillota</taxon>
        <taxon>Clostridia</taxon>
        <taxon>Lachnospirales</taxon>
        <taxon>Lachnospiraceae</taxon>
        <taxon>Catonella</taxon>
    </lineage>
</organism>
<accession>V2Z5U7</accession>
<dbReference type="Pfam" id="PF26593">
    <property type="entry name" value="TraC-like"/>
    <property type="match status" value="1"/>
</dbReference>
<dbReference type="HOGENOM" id="CLU_106686_0_0_9"/>
<comment type="caution">
    <text evidence="3">The sequence shown here is derived from an EMBL/GenBank/DDBJ whole genome shotgun (WGS) entry which is preliminary data.</text>
</comment>
<dbReference type="eggNOG" id="ENOG502ZC2X">
    <property type="taxonomic scope" value="Bacteria"/>
</dbReference>
<evidence type="ECO:0000313" key="4">
    <source>
        <dbReference type="Proteomes" id="UP000018227"/>
    </source>
</evidence>
<keyword evidence="1" id="KW-0472">Membrane</keyword>
<sequence>MERLIVPIISTVVLILIGIAGYIIFTKITAKEKEKAKAEDRGESSQDFTNVLDIDADNEILYTADGNILSIIRIEPVSLDLMSDAEKKATAEAITAALGKYDGTWKFIAVSRPVDIKPLIDKYNNMYTQADSDIKKKLLRNAARTMEGLSLGGEVTERQFYFILWSRYKDNSSIGNFLKKRGLFVSSMNEAKAQVTVIGKSEMIRVFNLYFNPSSLSYEDYETEEHKVAFLKA</sequence>
<evidence type="ECO:0000313" key="3">
    <source>
        <dbReference type="EMBL" id="ESL02295.1"/>
    </source>
</evidence>
<dbReference type="EMBL" id="ACIL03000016">
    <property type="protein sequence ID" value="ESL02295.1"/>
    <property type="molecule type" value="Genomic_DNA"/>
</dbReference>
<evidence type="ECO:0000256" key="1">
    <source>
        <dbReference type="SAM" id="Phobius"/>
    </source>
</evidence>
<dbReference type="AlphaFoldDB" id="V2Z5U7"/>
<dbReference type="InterPro" id="IPR058596">
    <property type="entry name" value="TraC-like_dom"/>
</dbReference>
<feature type="domain" description="TraC-like" evidence="2">
    <location>
        <begin position="60"/>
        <end position="162"/>
    </location>
</feature>
<dbReference type="OrthoDB" id="2578816at2"/>
<reference evidence="3 4" key="1">
    <citation type="submission" date="2013-06" db="EMBL/GenBank/DDBJ databases">
        <authorList>
            <person name="Weinstock G."/>
            <person name="Sodergren E."/>
            <person name="Clifton S."/>
            <person name="Fulton L."/>
            <person name="Fulton B."/>
            <person name="Courtney L."/>
            <person name="Fronick C."/>
            <person name="Harrison M."/>
            <person name="Strong C."/>
            <person name="Farmer C."/>
            <person name="Delahaunty K."/>
            <person name="Markovic C."/>
            <person name="Hall O."/>
            <person name="Minx P."/>
            <person name="Tomlinson C."/>
            <person name="Mitreva M."/>
            <person name="Nelson J."/>
            <person name="Hou S."/>
            <person name="Wollam A."/>
            <person name="Pepin K.H."/>
            <person name="Johnson M."/>
            <person name="Bhonagiri V."/>
            <person name="Nash W.E."/>
            <person name="Warren W."/>
            <person name="Chinwalla A."/>
            <person name="Mardis E.R."/>
            <person name="Wilson R.K."/>
        </authorList>
    </citation>
    <scope>NUCLEOTIDE SEQUENCE [LARGE SCALE GENOMIC DNA]</scope>
    <source>
        <strain evidence="3 4">ATCC 51271</strain>
    </source>
</reference>
<dbReference type="Proteomes" id="UP000018227">
    <property type="component" value="Unassembled WGS sequence"/>
</dbReference>
<evidence type="ECO:0000259" key="2">
    <source>
        <dbReference type="Pfam" id="PF26593"/>
    </source>
</evidence>
<feature type="transmembrane region" description="Helical" evidence="1">
    <location>
        <begin position="6"/>
        <end position="25"/>
    </location>
</feature>
<protein>
    <recommendedName>
        <fullName evidence="2">TraC-like domain-containing protein</fullName>
    </recommendedName>
</protein>
<dbReference type="RefSeq" id="WP_023355289.1">
    <property type="nucleotide sequence ID" value="NZ_KI535369.1"/>
</dbReference>
<keyword evidence="1" id="KW-0812">Transmembrane</keyword>
<gene>
    <name evidence="3" type="ORF">GCWU0000282_002429</name>
</gene>